<comment type="caution">
    <text evidence="1">The sequence shown here is derived from an EMBL/GenBank/DDBJ whole genome shotgun (WGS) entry which is preliminary data.</text>
</comment>
<proteinExistence type="predicted"/>
<dbReference type="Pfam" id="PF00709">
    <property type="entry name" value="Adenylsucc_synt"/>
    <property type="match status" value="1"/>
</dbReference>
<dbReference type="EC" id="6.3.4.4" evidence="1"/>
<evidence type="ECO:0000313" key="2">
    <source>
        <dbReference type="Proteomes" id="UP001465976"/>
    </source>
</evidence>
<organism evidence="1 2">
    <name type="scientific">Marasmius crinis-equi</name>
    <dbReference type="NCBI Taxonomy" id="585013"/>
    <lineage>
        <taxon>Eukaryota</taxon>
        <taxon>Fungi</taxon>
        <taxon>Dikarya</taxon>
        <taxon>Basidiomycota</taxon>
        <taxon>Agaricomycotina</taxon>
        <taxon>Agaricomycetes</taxon>
        <taxon>Agaricomycetidae</taxon>
        <taxon>Agaricales</taxon>
        <taxon>Marasmiineae</taxon>
        <taxon>Marasmiaceae</taxon>
        <taxon>Marasmius</taxon>
    </lineage>
</organism>
<name>A0ABR3ETA3_9AGAR</name>
<sequence length="70" mass="7846">LNLTKLDVLDNLAEIKIAIKYHINGEELSGFPASLELLDRVEVQYVTLPGWKSSITAVTKFEDLPENCKT</sequence>
<dbReference type="PANTHER" id="PTHR11846">
    <property type="entry name" value="ADENYLOSUCCINATE SYNTHETASE"/>
    <property type="match status" value="1"/>
</dbReference>
<dbReference type="InterPro" id="IPR001114">
    <property type="entry name" value="Adenylosuccinate_synthetase"/>
</dbReference>
<dbReference type="SUPFAM" id="SSF52540">
    <property type="entry name" value="P-loop containing nucleoside triphosphate hydrolases"/>
    <property type="match status" value="1"/>
</dbReference>
<keyword evidence="1" id="KW-0436">Ligase</keyword>
<dbReference type="PANTHER" id="PTHR11846:SF0">
    <property type="entry name" value="ADENYLOSUCCINATE SYNTHETASE"/>
    <property type="match status" value="1"/>
</dbReference>
<feature type="non-terminal residue" evidence="1">
    <location>
        <position position="1"/>
    </location>
</feature>
<protein>
    <submittedName>
        <fullName evidence="1">Adenylosuccinate synthase</fullName>
        <ecNumber evidence="1">6.3.4.4</ecNumber>
    </submittedName>
</protein>
<evidence type="ECO:0000313" key="1">
    <source>
        <dbReference type="EMBL" id="KAL0566151.1"/>
    </source>
</evidence>
<keyword evidence="2" id="KW-1185">Reference proteome</keyword>
<accession>A0ABR3ETA3</accession>
<dbReference type="Proteomes" id="UP001465976">
    <property type="component" value="Unassembled WGS sequence"/>
</dbReference>
<dbReference type="Gene3D" id="3.90.170.10">
    <property type="entry name" value="Adenylosuccinate Synthetase, subunit A, domain 3"/>
    <property type="match status" value="1"/>
</dbReference>
<dbReference type="InterPro" id="IPR027417">
    <property type="entry name" value="P-loop_NTPase"/>
</dbReference>
<gene>
    <name evidence="1" type="primary">ADE12_1</name>
    <name evidence="1" type="ORF">V5O48_015866</name>
</gene>
<dbReference type="EMBL" id="JBAHYK010001994">
    <property type="protein sequence ID" value="KAL0566151.1"/>
    <property type="molecule type" value="Genomic_DNA"/>
</dbReference>
<dbReference type="InterPro" id="IPR042111">
    <property type="entry name" value="Adenylosuccinate_synth_dom3"/>
</dbReference>
<reference evidence="1 2" key="1">
    <citation type="submission" date="2024-02" db="EMBL/GenBank/DDBJ databases">
        <title>A draft genome for the cacao thread blight pathogen Marasmius crinis-equi.</title>
        <authorList>
            <person name="Cohen S.P."/>
            <person name="Baruah I.K."/>
            <person name="Amoako-Attah I."/>
            <person name="Bukari Y."/>
            <person name="Meinhardt L.W."/>
            <person name="Bailey B.A."/>
        </authorList>
    </citation>
    <scope>NUCLEOTIDE SEQUENCE [LARGE SCALE GENOMIC DNA]</scope>
    <source>
        <strain evidence="1 2">GH-76</strain>
    </source>
</reference>
<dbReference type="GO" id="GO:0004019">
    <property type="term" value="F:adenylosuccinate synthase activity"/>
    <property type="evidence" value="ECO:0007669"/>
    <property type="project" value="UniProtKB-EC"/>
</dbReference>